<protein>
    <recommendedName>
        <fullName evidence="4">CxC1-like cysteine cluster associated with KDZ transposases domain-containing protein</fullName>
    </recommendedName>
</protein>
<sequence>MFGIPNPTTSPDQPNEPIQPAFDSLRQPSVPYTQSGSLYGAARCRDRPLYPRFGEKADLNHSDEQQSSGDGPGPCRKFFSDYVSQRQTGGIMALWCRHLVCVGFHIIPKCEGRNDVFSAVFTHWPKPPDTIIYDFACQLAPYSLAREPAFFKNVLFVVDQMHQHGHATCTTSSFLSTYMNTNPELQNINSSAAECGNAGLSRIKKSVSYCSQEHAMLLIKQFLGVWNRRRMRAMLKE</sequence>
<evidence type="ECO:0000313" key="2">
    <source>
        <dbReference type="EMBL" id="KAE8245836.1"/>
    </source>
</evidence>
<dbReference type="Pfam" id="PF18758">
    <property type="entry name" value="KDZ"/>
    <property type="match status" value="1"/>
</dbReference>
<dbReference type="PANTHER" id="PTHR34305">
    <property type="entry name" value="EXPRESSED PROTEIN"/>
    <property type="match status" value="1"/>
</dbReference>
<feature type="compositionally biased region" description="Polar residues" evidence="1">
    <location>
        <begin position="1"/>
        <end position="13"/>
    </location>
</feature>
<evidence type="ECO:0000256" key="1">
    <source>
        <dbReference type="SAM" id="MobiDB-lite"/>
    </source>
</evidence>
<organism evidence="2 3">
    <name type="scientific">Tilletia caries</name>
    <name type="common">wheat bunt fungus</name>
    <dbReference type="NCBI Taxonomy" id="13290"/>
    <lineage>
        <taxon>Eukaryota</taxon>
        <taxon>Fungi</taxon>
        <taxon>Dikarya</taxon>
        <taxon>Basidiomycota</taxon>
        <taxon>Ustilaginomycotina</taxon>
        <taxon>Exobasidiomycetes</taxon>
        <taxon>Tilletiales</taxon>
        <taxon>Tilletiaceae</taxon>
        <taxon>Tilletia</taxon>
    </lineage>
</organism>
<proteinExistence type="predicted"/>
<dbReference type="EMBL" id="LWDD02001742">
    <property type="protein sequence ID" value="KAE8245836.1"/>
    <property type="molecule type" value="Genomic_DNA"/>
</dbReference>
<accession>A0A177UIG6</accession>
<dbReference type="AlphaFoldDB" id="A0A177UIG6"/>
<evidence type="ECO:0000313" key="3">
    <source>
        <dbReference type="Proteomes" id="UP000077671"/>
    </source>
</evidence>
<reference evidence="2" key="1">
    <citation type="submission" date="2016-04" db="EMBL/GenBank/DDBJ databases">
        <authorList>
            <person name="Nguyen H.D."/>
            <person name="Kesanakurti P."/>
            <person name="Cullis J."/>
            <person name="Levesque C.A."/>
            <person name="Hambleton S."/>
        </authorList>
    </citation>
    <scope>NUCLEOTIDE SEQUENCE</scope>
    <source>
        <strain evidence="2">DAOMC 238032</strain>
    </source>
</reference>
<name>A0A177UIG6_9BASI</name>
<feature type="region of interest" description="Disordered" evidence="1">
    <location>
        <begin position="1"/>
        <end position="39"/>
    </location>
</feature>
<dbReference type="Proteomes" id="UP000077671">
    <property type="component" value="Unassembled WGS sequence"/>
</dbReference>
<feature type="compositionally biased region" description="Polar residues" evidence="1">
    <location>
        <begin position="26"/>
        <end position="37"/>
    </location>
</feature>
<evidence type="ECO:0008006" key="4">
    <source>
        <dbReference type="Google" id="ProtNLM"/>
    </source>
</evidence>
<dbReference type="PANTHER" id="PTHR34305:SF1">
    <property type="entry name" value="SWIM-TYPE DOMAIN-CONTAINING PROTEIN"/>
    <property type="match status" value="1"/>
</dbReference>
<reference evidence="2" key="2">
    <citation type="journal article" date="2019" name="IMA Fungus">
        <title>Genome sequencing and comparison of five Tilletia species to identify candidate genes for the detection of regulated species infecting wheat.</title>
        <authorList>
            <person name="Nguyen H.D.T."/>
            <person name="Sultana T."/>
            <person name="Kesanakurti P."/>
            <person name="Hambleton S."/>
        </authorList>
    </citation>
    <scope>NUCLEOTIDE SEQUENCE</scope>
    <source>
        <strain evidence="2">DAOMC 238032</strain>
    </source>
</reference>
<gene>
    <name evidence="2" type="ORF">A4X03_0g7405</name>
</gene>
<dbReference type="InterPro" id="IPR040521">
    <property type="entry name" value="KDZ"/>
</dbReference>
<comment type="caution">
    <text evidence="2">The sequence shown here is derived from an EMBL/GenBank/DDBJ whole genome shotgun (WGS) entry which is preliminary data.</text>
</comment>